<gene>
    <name evidence="2" type="ORF">IFO67_13350</name>
</gene>
<reference evidence="3" key="1">
    <citation type="submission" date="2023-07" db="EMBL/GenBank/DDBJ databases">
        <title>Thauera sp. CAU 1555 isolated from sand of Yaerae Beach.</title>
        <authorList>
            <person name="Kim W."/>
        </authorList>
    </citation>
    <scope>NUCLEOTIDE SEQUENCE [LARGE SCALE GENOMIC DNA]</scope>
    <source>
        <strain evidence="3">CAU 1555</strain>
    </source>
</reference>
<protein>
    <submittedName>
        <fullName evidence="2">DUF1127 domain-containing protein</fullName>
    </submittedName>
</protein>
<keyword evidence="3" id="KW-1185">Reference proteome</keyword>
<proteinExistence type="predicted"/>
<dbReference type="InterPro" id="IPR009506">
    <property type="entry name" value="YjiS-like"/>
</dbReference>
<evidence type="ECO:0000313" key="3">
    <source>
        <dbReference type="Proteomes" id="UP000603602"/>
    </source>
</evidence>
<comment type="caution">
    <text evidence="2">The sequence shown here is derived from an EMBL/GenBank/DDBJ whole genome shotgun (WGS) entry which is preliminary data.</text>
</comment>
<evidence type="ECO:0000313" key="2">
    <source>
        <dbReference type="EMBL" id="MBD8503874.1"/>
    </source>
</evidence>
<dbReference type="Proteomes" id="UP000603602">
    <property type="component" value="Unassembled WGS sequence"/>
</dbReference>
<accession>A0ABR9BC06</accession>
<dbReference type="EMBL" id="JACYTO010000002">
    <property type="protein sequence ID" value="MBD8503874.1"/>
    <property type="molecule type" value="Genomic_DNA"/>
</dbReference>
<sequence length="56" mass="6824">MLVIELLRRLREVLSALLLRRRGRRELLELDERLLRDVGLSREQALREADKPFWRV</sequence>
<dbReference type="Pfam" id="PF06568">
    <property type="entry name" value="YjiS-like"/>
    <property type="match status" value="1"/>
</dbReference>
<evidence type="ECO:0000259" key="1">
    <source>
        <dbReference type="Pfam" id="PF06568"/>
    </source>
</evidence>
<feature type="domain" description="YjiS-like" evidence="1">
    <location>
        <begin position="10"/>
        <end position="45"/>
    </location>
</feature>
<organism evidence="2 3">
    <name type="scientific">Thauera sedimentorum</name>
    <dbReference type="NCBI Taxonomy" id="2767595"/>
    <lineage>
        <taxon>Bacteria</taxon>
        <taxon>Pseudomonadati</taxon>
        <taxon>Pseudomonadota</taxon>
        <taxon>Betaproteobacteria</taxon>
        <taxon>Rhodocyclales</taxon>
        <taxon>Zoogloeaceae</taxon>
        <taxon>Thauera</taxon>
    </lineage>
</organism>
<name>A0ABR9BC06_9RHOO</name>